<organism evidence="7 8">
    <name type="scientific">Arctia plantaginis</name>
    <name type="common">Wood tiger moth</name>
    <name type="synonym">Phalaena plantaginis</name>
    <dbReference type="NCBI Taxonomy" id="874455"/>
    <lineage>
        <taxon>Eukaryota</taxon>
        <taxon>Metazoa</taxon>
        <taxon>Ecdysozoa</taxon>
        <taxon>Arthropoda</taxon>
        <taxon>Hexapoda</taxon>
        <taxon>Insecta</taxon>
        <taxon>Pterygota</taxon>
        <taxon>Neoptera</taxon>
        <taxon>Endopterygota</taxon>
        <taxon>Lepidoptera</taxon>
        <taxon>Glossata</taxon>
        <taxon>Ditrysia</taxon>
        <taxon>Noctuoidea</taxon>
        <taxon>Erebidae</taxon>
        <taxon>Arctiinae</taxon>
        <taxon>Arctia</taxon>
    </lineage>
</organism>
<comment type="similarity">
    <text evidence="1 4">Belongs to the serpin family.</text>
</comment>
<gene>
    <name evidence="7" type="ORF">APLA_LOCUS7965</name>
</gene>
<protein>
    <recommendedName>
        <fullName evidence="6">Serpin domain-containing protein</fullName>
    </recommendedName>
</protein>
<evidence type="ECO:0000256" key="5">
    <source>
        <dbReference type="SAM" id="SignalP"/>
    </source>
</evidence>
<dbReference type="OrthoDB" id="671595at2759"/>
<dbReference type="SMART" id="SM00093">
    <property type="entry name" value="SERPIN"/>
    <property type="match status" value="1"/>
</dbReference>
<dbReference type="EMBL" id="CADEBC010000503">
    <property type="protein sequence ID" value="CAB3239756.1"/>
    <property type="molecule type" value="Genomic_DNA"/>
</dbReference>
<dbReference type="InterPro" id="IPR036186">
    <property type="entry name" value="Serpin_sf"/>
</dbReference>
<dbReference type="Pfam" id="PF00079">
    <property type="entry name" value="Serpin"/>
    <property type="match status" value="1"/>
</dbReference>
<keyword evidence="2" id="KW-0646">Protease inhibitor</keyword>
<evidence type="ECO:0000259" key="6">
    <source>
        <dbReference type="SMART" id="SM00093"/>
    </source>
</evidence>
<proteinExistence type="inferred from homology"/>
<dbReference type="AlphaFoldDB" id="A0A8S1A641"/>
<evidence type="ECO:0000256" key="4">
    <source>
        <dbReference type="RuleBase" id="RU000411"/>
    </source>
</evidence>
<evidence type="ECO:0000256" key="2">
    <source>
        <dbReference type="ARBA" id="ARBA00022690"/>
    </source>
</evidence>
<evidence type="ECO:0000256" key="3">
    <source>
        <dbReference type="ARBA" id="ARBA00022900"/>
    </source>
</evidence>
<dbReference type="PROSITE" id="PS00284">
    <property type="entry name" value="SERPIN"/>
    <property type="match status" value="1"/>
</dbReference>
<dbReference type="InterPro" id="IPR000215">
    <property type="entry name" value="Serpin_fam"/>
</dbReference>
<evidence type="ECO:0000256" key="1">
    <source>
        <dbReference type="ARBA" id="ARBA00009500"/>
    </source>
</evidence>
<evidence type="ECO:0000313" key="7">
    <source>
        <dbReference type="EMBL" id="CAB3239756.1"/>
    </source>
</evidence>
<dbReference type="PANTHER" id="PTHR11461">
    <property type="entry name" value="SERINE PROTEASE INHIBITOR, SERPIN"/>
    <property type="match status" value="1"/>
</dbReference>
<sequence length="406" mass="45483">MKVFVALIALFALNASVYSKYTFSTKVVDCEADYDIIQNYRDDMYEITAHLYQHIGPNAINNHFVFSPLSIWITLSAIAEGLAYPEQLVMLQVLRLPTDLCARLKYYQLATSRFVSSNDVDISSIRVLVIDEGVLINSTFHQFVYKHSLIDVVSAPLRSNPDKALEEIRRVVTVTSPNIDISGNSVILDAVDYNGLWSTAFDDAVLERSPFYSSLGDQIGAVDIMKVKRRARISHFPALNLNCLELPVGYNDRYRMMFGIILDENAAKTVNLVTSAAMIDDFLNNVTDSYIPIEIAIPRFSLTSEYDVKAILENSGVKDLWTDPAVTRLISDPAVLPSAFVHRSTIVLDKAGLKSAEFESQLLTTEYNPAFELNFIANRPFLLWLFDAESHSVLMAGAFTKPTYSN</sequence>
<evidence type="ECO:0000313" key="8">
    <source>
        <dbReference type="Proteomes" id="UP000494106"/>
    </source>
</evidence>
<dbReference type="GO" id="GO:0004867">
    <property type="term" value="F:serine-type endopeptidase inhibitor activity"/>
    <property type="evidence" value="ECO:0007669"/>
    <property type="project" value="UniProtKB-KW"/>
</dbReference>
<dbReference type="SUPFAM" id="SSF56574">
    <property type="entry name" value="Serpins"/>
    <property type="match status" value="1"/>
</dbReference>
<feature type="signal peptide" evidence="5">
    <location>
        <begin position="1"/>
        <end position="19"/>
    </location>
</feature>
<dbReference type="InterPro" id="IPR023795">
    <property type="entry name" value="Serpin_CS"/>
</dbReference>
<feature type="chain" id="PRO_5035827580" description="Serpin domain-containing protein" evidence="5">
    <location>
        <begin position="20"/>
        <end position="406"/>
    </location>
</feature>
<dbReference type="InterPro" id="IPR023796">
    <property type="entry name" value="Serpin_dom"/>
</dbReference>
<dbReference type="InterPro" id="IPR042185">
    <property type="entry name" value="Serpin_sf_2"/>
</dbReference>
<feature type="domain" description="Serpin" evidence="6">
    <location>
        <begin position="49"/>
        <end position="402"/>
    </location>
</feature>
<keyword evidence="8" id="KW-1185">Reference proteome</keyword>
<dbReference type="GO" id="GO:0005615">
    <property type="term" value="C:extracellular space"/>
    <property type="evidence" value="ECO:0007669"/>
    <property type="project" value="InterPro"/>
</dbReference>
<name>A0A8S1A641_ARCPL</name>
<keyword evidence="5" id="KW-0732">Signal</keyword>
<accession>A0A8S1A641</accession>
<reference evidence="7 8" key="1">
    <citation type="submission" date="2020-04" db="EMBL/GenBank/DDBJ databases">
        <authorList>
            <person name="Wallbank WR R."/>
            <person name="Pardo Diaz C."/>
            <person name="Kozak K."/>
            <person name="Martin S."/>
            <person name="Jiggins C."/>
            <person name="Moest M."/>
            <person name="Warren A I."/>
            <person name="Byers J.R.P. K."/>
            <person name="Montejo-Kovacevich G."/>
            <person name="Yen C E."/>
        </authorList>
    </citation>
    <scope>NUCLEOTIDE SEQUENCE [LARGE SCALE GENOMIC DNA]</scope>
</reference>
<dbReference type="Proteomes" id="UP000494106">
    <property type="component" value="Unassembled WGS sequence"/>
</dbReference>
<dbReference type="Gene3D" id="3.30.497.10">
    <property type="entry name" value="Antithrombin, subunit I, domain 2"/>
    <property type="match status" value="1"/>
</dbReference>
<dbReference type="InterPro" id="IPR042178">
    <property type="entry name" value="Serpin_sf_1"/>
</dbReference>
<dbReference type="PANTHER" id="PTHR11461:SF211">
    <property type="entry name" value="GH10112P-RELATED"/>
    <property type="match status" value="1"/>
</dbReference>
<dbReference type="Gene3D" id="2.30.39.10">
    <property type="entry name" value="Alpha-1-antitrypsin, domain 1"/>
    <property type="match status" value="1"/>
</dbReference>
<comment type="caution">
    <text evidence="7">The sequence shown here is derived from an EMBL/GenBank/DDBJ whole genome shotgun (WGS) entry which is preliminary data.</text>
</comment>
<keyword evidence="3" id="KW-0722">Serine protease inhibitor</keyword>